<evidence type="ECO:0000256" key="5">
    <source>
        <dbReference type="PROSITE-ProRule" id="PRU00335"/>
    </source>
</evidence>
<dbReference type="PROSITE" id="PS50977">
    <property type="entry name" value="HTH_TETR_2"/>
    <property type="match status" value="1"/>
</dbReference>
<sequence length="198" mass="21611">MDETTPQRGTEARRREIAGAALRSLEKHGHAGLTARRVAAEAGLSLGHLTYNFTGMDQILAAAYQLAATQMQDQAEARISLPGATHPERLEAFLRGIFSPEALTPAQLRVRIDLWAAAQGNPALAQTEQDVNATLRARVEELLARMCDSWKSERIAQVADLIMATMDGLWLDYARRGDVEAVRSAIGACVMFAKLRLG</sequence>
<evidence type="ECO:0000313" key="8">
    <source>
        <dbReference type="Proteomes" id="UP000619033"/>
    </source>
</evidence>
<dbReference type="InterPro" id="IPR050109">
    <property type="entry name" value="HTH-type_TetR-like_transc_reg"/>
</dbReference>
<feature type="domain" description="HTH tetR-type" evidence="6">
    <location>
        <begin position="11"/>
        <end position="71"/>
    </location>
</feature>
<organism evidence="7 8">
    <name type="scientific">Fuscibacter oryzae</name>
    <dbReference type="NCBI Taxonomy" id="2803939"/>
    <lineage>
        <taxon>Bacteria</taxon>
        <taxon>Pseudomonadati</taxon>
        <taxon>Pseudomonadota</taxon>
        <taxon>Alphaproteobacteria</taxon>
        <taxon>Rhodobacterales</taxon>
        <taxon>Paracoccaceae</taxon>
        <taxon>Fuscibacter</taxon>
    </lineage>
</organism>
<gene>
    <name evidence="7" type="ORF">JI744_18245</name>
</gene>
<dbReference type="Proteomes" id="UP000619033">
    <property type="component" value="Unassembled WGS sequence"/>
</dbReference>
<protein>
    <submittedName>
        <fullName evidence="7">TetR family transcriptional regulator C-terminal domain-containing protein</fullName>
    </submittedName>
</protein>
<evidence type="ECO:0000313" key="7">
    <source>
        <dbReference type="EMBL" id="MBL4930044.1"/>
    </source>
</evidence>
<comment type="caution">
    <text evidence="7">The sequence shown here is derived from an EMBL/GenBank/DDBJ whole genome shotgun (WGS) entry which is preliminary data.</text>
</comment>
<dbReference type="GO" id="GO:0003700">
    <property type="term" value="F:DNA-binding transcription factor activity"/>
    <property type="evidence" value="ECO:0007669"/>
    <property type="project" value="TreeGrafter"/>
</dbReference>
<dbReference type="SUPFAM" id="SSF48498">
    <property type="entry name" value="Tetracyclin repressor-like, C-terminal domain"/>
    <property type="match status" value="1"/>
</dbReference>
<evidence type="ECO:0000256" key="4">
    <source>
        <dbReference type="ARBA" id="ARBA00023163"/>
    </source>
</evidence>
<keyword evidence="4" id="KW-0804">Transcription</keyword>
<dbReference type="AlphaFoldDB" id="A0A8J7N024"/>
<evidence type="ECO:0000256" key="1">
    <source>
        <dbReference type="ARBA" id="ARBA00022491"/>
    </source>
</evidence>
<dbReference type="PANTHER" id="PTHR30055:SF226">
    <property type="entry name" value="HTH-TYPE TRANSCRIPTIONAL REGULATOR PKSA"/>
    <property type="match status" value="1"/>
</dbReference>
<dbReference type="EMBL" id="JAESVP010000013">
    <property type="protein sequence ID" value="MBL4930044.1"/>
    <property type="molecule type" value="Genomic_DNA"/>
</dbReference>
<dbReference type="InterPro" id="IPR036271">
    <property type="entry name" value="Tet_transcr_reg_TetR-rel_C_sf"/>
</dbReference>
<evidence type="ECO:0000256" key="3">
    <source>
        <dbReference type="ARBA" id="ARBA00023125"/>
    </source>
</evidence>
<dbReference type="Pfam" id="PF00440">
    <property type="entry name" value="TetR_N"/>
    <property type="match status" value="1"/>
</dbReference>
<dbReference type="PANTHER" id="PTHR30055">
    <property type="entry name" value="HTH-TYPE TRANSCRIPTIONAL REGULATOR RUTR"/>
    <property type="match status" value="1"/>
</dbReference>
<keyword evidence="8" id="KW-1185">Reference proteome</keyword>
<keyword evidence="3 5" id="KW-0238">DNA-binding</keyword>
<dbReference type="InterPro" id="IPR009057">
    <property type="entry name" value="Homeodomain-like_sf"/>
</dbReference>
<feature type="DNA-binding region" description="H-T-H motif" evidence="5">
    <location>
        <begin position="34"/>
        <end position="53"/>
    </location>
</feature>
<dbReference type="Gene3D" id="1.10.357.10">
    <property type="entry name" value="Tetracycline Repressor, domain 2"/>
    <property type="match status" value="1"/>
</dbReference>
<keyword evidence="1" id="KW-0678">Repressor</keyword>
<dbReference type="InterPro" id="IPR039538">
    <property type="entry name" value="BetI_C"/>
</dbReference>
<dbReference type="SUPFAM" id="SSF46689">
    <property type="entry name" value="Homeodomain-like"/>
    <property type="match status" value="1"/>
</dbReference>
<evidence type="ECO:0000259" key="6">
    <source>
        <dbReference type="PROSITE" id="PS50977"/>
    </source>
</evidence>
<reference evidence="7" key="1">
    <citation type="submission" date="2021-01" db="EMBL/GenBank/DDBJ databases">
        <title>Genome seq and assembly of Tabrizicola sp. KVB23.</title>
        <authorList>
            <person name="Chhetri G."/>
        </authorList>
    </citation>
    <scope>NUCLEOTIDE SEQUENCE</scope>
    <source>
        <strain evidence="7">KVB23</strain>
    </source>
</reference>
<name>A0A8J7N024_9RHOB</name>
<evidence type="ECO:0000256" key="2">
    <source>
        <dbReference type="ARBA" id="ARBA00023015"/>
    </source>
</evidence>
<proteinExistence type="predicted"/>
<dbReference type="InterPro" id="IPR001647">
    <property type="entry name" value="HTH_TetR"/>
</dbReference>
<dbReference type="GO" id="GO:0000976">
    <property type="term" value="F:transcription cis-regulatory region binding"/>
    <property type="evidence" value="ECO:0007669"/>
    <property type="project" value="TreeGrafter"/>
</dbReference>
<dbReference type="Pfam" id="PF13977">
    <property type="entry name" value="TetR_C_6"/>
    <property type="match status" value="1"/>
</dbReference>
<accession>A0A8J7N024</accession>
<dbReference type="RefSeq" id="WP_202662609.1">
    <property type="nucleotide sequence ID" value="NZ_JAESVP010000013.1"/>
</dbReference>
<keyword evidence="2" id="KW-0805">Transcription regulation</keyword>